<feature type="transmembrane region" description="Helical" evidence="1">
    <location>
        <begin position="110"/>
        <end position="129"/>
    </location>
</feature>
<gene>
    <name evidence="2" type="primary">bioY_2</name>
    <name evidence="2" type="ORF">GALL_458060</name>
</gene>
<evidence type="ECO:0000313" key="2">
    <source>
        <dbReference type="EMBL" id="OIQ72566.1"/>
    </source>
</evidence>
<dbReference type="Pfam" id="PF02632">
    <property type="entry name" value="BioY"/>
    <property type="match status" value="1"/>
</dbReference>
<protein>
    <submittedName>
        <fullName evidence="2">Biotin transporter BioY</fullName>
    </submittedName>
</protein>
<dbReference type="PANTHER" id="PTHR34295">
    <property type="entry name" value="BIOTIN TRANSPORTER BIOY"/>
    <property type="match status" value="1"/>
</dbReference>
<organism evidence="2">
    <name type="scientific">mine drainage metagenome</name>
    <dbReference type="NCBI Taxonomy" id="410659"/>
    <lineage>
        <taxon>unclassified sequences</taxon>
        <taxon>metagenomes</taxon>
        <taxon>ecological metagenomes</taxon>
    </lineage>
</organism>
<sequence>MALSLTDNVLAERFGPSEGTGLRVKQAALVVAGIAALALAAKVQLPMWPSPVPVTLGTFAVLGLGAAYGPRLGMLTILGYMLFGAVGADVFAGSASVHGLAYMMGSTGGYLLGYVLATLALGLAARAGWDRSVLKMAGAMLIGNALIYVPGAFWLHHVIVAGGLFHADKFASIWAQTMAWGVTPYLIGDAMKLALAALLLPALWKLVGRARA</sequence>
<feature type="transmembrane region" description="Helical" evidence="1">
    <location>
        <begin position="141"/>
        <end position="165"/>
    </location>
</feature>
<comment type="caution">
    <text evidence="2">The sequence shown here is derived from an EMBL/GenBank/DDBJ whole genome shotgun (WGS) entry which is preliminary data.</text>
</comment>
<proteinExistence type="predicted"/>
<dbReference type="EMBL" id="MLJW01003216">
    <property type="protein sequence ID" value="OIQ72566.1"/>
    <property type="molecule type" value="Genomic_DNA"/>
</dbReference>
<dbReference type="Gene3D" id="1.10.1760.20">
    <property type="match status" value="1"/>
</dbReference>
<feature type="transmembrane region" description="Helical" evidence="1">
    <location>
        <begin position="80"/>
        <end position="104"/>
    </location>
</feature>
<dbReference type="PIRSF" id="PIRSF016661">
    <property type="entry name" value="BioY"/>
    <property type="match status" value="1"/>
</dbReference>
<keyword evidence="1" id="KW-1133">Transmembrane helix</keyword>
<accession>A0A1J5PM14</accession>
<dbReference type="PANTHER" id="PTHR34295:SF1">
    <property type="entry name" value="BIOTIN TRANSPORTER BIOY"/>
    <property type="match status" value="1"/>
</dbReference>
<keyword evidence="1" id="KW-0472">Membrane</keyword>
<dbReference type="AlphaFoldDB" id="A0A1J5PM14"/>
<keyword evidence="1" id="KW-0812">Transmembrane</keyword>
<evidence type="ECO:0000256" key="1">
    <source>
        <dbReference type="SAM" id="Phobius"/>
    </source>
</evidence>
<dbReference type="InterPro" id="IPR003784">
    <property type="entry name" value="BioY"/>
</dbReference>
<reference evidence="2" key="1">
    <citation type="submission" date="2016-10" db="EMBL/GenBank/DDBJ databases">
        <title>Sequence of Gallionella enrichment culture.</title>
        <authorList>
            <person name="Poehlein A."/>
            <person name="Muehling M."/>
            <person name="Daniel R."/>
        </authorList>
    </citation>
    <scope>NUCLEOTIDE SEQUENCE</scope>
</reference>
<feature type="transmembrane region" description="Helical" evidence="1">
    <location>
        <begin position="185"/>
        <end position="207"/>
    </location>
</feature>
<feature type="transmembrane region" description="Helical" evidence="1">
    <location>
        <begin position="51"/>
        <end position="68"/>
    </location>
</feature>
<name>A0A1J5PM14_9ZZZZ</name>
<dbReference type="GO" id="GO:0015225">
    <property type="term" value="F:biotin transmembrane transporter activity"/>
    <property type="evidence" value="ECO:0007669"/>
    <property type="project" value="InterPro"/>
</dbReference>
<dbReference type="GO" id="GO:0005886">
    <property type="term" value="C:plasma membrane"/>
    <property type="evidence" value="ECO:0007669"/>
    <property type="project" value="InterPro"/>
</dbReference>